<reference evidence="3 4" key="1">
    <citation type="submission" date="2019-12" db="EMBL/GenBank/DDBJ databases">
        <title>Nocardia sp. nov. ET3-3 isolated from soil.</title>
        <authorList>
            <person name="Kanchanasin P."/>
            <person name="Tanasupawat S."/>
            <person name="Yuki M."/>
            <person name="Kudo T."/>
        </authorList>
    </citation>
    <scope>NUCLEOTIDE SEQUENCE [LARGE SCALE GENOMIC DNA]</scope>
    <source>
        <strain evidence="3 4">ET3-3</strain>
    </source>
</reference>
<proteinExistence type="predicted"/>
<sequence length="131" mass="13915">MTSTDETTHSSRHGKEVLRELSPQHRELRRAIPEVYKGFGELSKAAFEPGALDRRTKELIAFAIGVVEGCDGCIASHGQAAARAGATRQEAAEAIGVTFLMHGGPATIHGARAYEAFCEFADAVDAGDTKS</sequence>
<dbReference type="InterPro" id="IPR029032">
    <property type="entry name" value="AhpD-like"/>
</dbReference>
<dbReference type="EMBL" id="WRPP01000002">
    <property type="protein sequence ID" value="MVU78063.1"/>
    <property type="molecule type" value="Genomic_DNA"/>
</dbReference>
<dbReference type="Pfam" id="PF02627">
    <property type="entry name" value="CMD"/>
    <property type="match status" value="1"/>
</dbReference>
<dbReference type="GO" id="GO:0051920">
    <property type="term" value="F:peroxiredoxin activity"/>
    <property type="evidence" value="ECO:0007669"/>
    <property type="project" value="InterPro"/>
</dbReference>
<comment type="caution">
    <text evidence="3">The sequence shown here is derived from an EMBL/GenBank/DDBJ whole genome shotgun (WGS) entry which is preliminary data.</text>
</comment>
<protein>
    <submittedName>
        <fullName evidence="3">Carboxymuconolactone decarboxylase family protein</fullName>
    </submittedName>
</protein>
<dbReference type="NCBIfam" id="TIGR00778">
    <property type="entry name" value="ahpD_dom"/>
    <property type="match status" value="1"/>
</dbReference>
<dbReference type="InterPro" id="IPR003779">
    <property type="entry name" value="CMD-like"/>
</dbReference>
<evidence type="ECO:0000259" key="2">
    <source>
        <dbReference type="Pfam" id="PF02627"/>
    </source>
</evidence>
<feature type="region of interest" description="Disordered" evidence="1">
    <location>
        <begin position="1"/>
        <end position="24"/>
    </location>
</feature>
<name>A0A7K1UUM8_9NOCA</name>
<keyword evidence="4" id="KW-1185">Reference proteome</keyword>
<accession>A0A7K1UUM8</accession>
<organism evidence="3 4">
    <name type="scientific">Nocardia terrae</name>
    <dbReference type="NCBI Taxonomy" id="2675851"/>
    <lineage>
        <taxon>Bacteria</taxon>
        <taxon>Bacillati</taxon>
        <taxon>Actinomycetota</taxon>
        <taxon>Actinomycetes</taxon>
        <taxon>Mycobacteriales</taxon>
        <taxon>Nocardiaceae</taxon>
        <taxon>Nocardia</taxon>
    </lineage>
</organism>
<dbReference type="Proteomes" id="UP000466794">
    <property type="component" value="Unassembled WGS sequence"/>
</dbReference>
<dbReference type="Gene3D" id="1.20.1290.10">
    <property type="entry name" value="AhpD-like"/>
    <property type="match status" value="1"/>
</dbReference>
<evidence type="ECO:0000313" key="3">
    <source>
        <dbReference type="EMBL" id="MVU78063.1"/>
    </source>
</evidence>
<dbReference type="SUPFAM" id="SSF69118">
    <property type="entry name" value="AhpD-like"/>
    <property type="match status" value="1"/>
</dbReference>
<dbReference type="InterPro" id="IPR004675">
    <property type="entry name" value="AhpD_core"/>
</dbReference>
<dbReference type="AlphaFoldDB" id="A0A7K1UUM8"/>
<gene>
    <name evidence="3" type="ORF">GPX89_12510</name>
</gene>
<dbReference type="PANTHER" id="PTHR33930:SF2">
    <property type="entry name" value="BLR3452 PROTEIN"/>
    <property type="match status" value="1"/>
</dbReference>
<dbReference type="PANTHER" id="PTHR33930">
    <property type="entry name" value="ALKYL HYDROPEROXIDE REDUCTASE AHPD"/>
    <property type="match status" value="1"/>
</dbReference>
<evidence type="ECO:0000313" key="4">
    <source>
        <dbReference type="Proteomes" id="UP000466794"/>
    </source>
</evidence>
<evidence type="ECO:0000256" key="1">
    <source>
        <dbReference type="SAM" id="MobiDB-lite"/>
    </source>
</evidence>
<feature type="domain" description="Carboxymuconolactone decarboxylase-like" evidence="2">
    <location>
        <begin position="33"/>
        <end position="115"/>
    </location>
</feature>
<dbReference type="RefSeq" id="WP_157387632.1">
    <property type="nucleotide sequence ID" value="NZ_WRPP01000002.1"/>
</dbReference>